<reference evidence="20 21" key="1">
    <citation type="submission" date="2017-01" db="EMBL/GenBank/DDBJ databases">
        <title>Draft genome sequence of Bacillus oleronius.</title>
        <authorList>
            <person name="Allam M."/>
        </authorList>
    </citation>
    <scope>NUCLEOTIDE SEQUENCE [LARGE SCALE GENOMIC DNA]</scope>
    <source>
        <strain evidence="20 21">DSM 9356</strain>
    </source>
</reference>
<dbReference type="PROSITE" id="PS50109">
    <property type="entry name" value="HIS_KIN"/>
    <property type="match status" value="1"/>
</dbReference>
<evidence type="ECO:0000256" key="10">
    <source>
        <dbReference type="ARBA" id="ARBA00022840"/>
    </source>
</evidence>
<evidence type="ECO:0000313" key="20">
    <source>
        <dbReference type="EMBL" id="OOP67910.1"/>
    </source>
</evidence>
<evidence type="ECO:0000259" key="18">
    <source>
        <dbReference type="PROSITE" id="PS50109"/>
    </source>
</evidence>
<evidence type="ECO:0000256" key="8">
    <source>
        <dbReference type="ARBA" id="ARBA00022741"/>
    </source>
</evidence>
<dbReference type="GO" id="GO:0000155">
    <property type="term" value="F:phosphorelay sensor kinase activity"/>
    <property type="evidence" value="ECO:0007669"/>
    <property type="project" value="InterPro"/>
</dbReference>
<keyword evidence="9 20" id="KW-0418">Kinase</keyword>
<dbReference type="InterPro" id="IPR004358">
    <property type="entry name" value="Sig_transdc_His_kin-like_C"/>
</dbReference>
<evidence type="ECO:0000256" key="11">
    <source>
        <dbReference type="ARBA" id="ARBA00022989"/>
    </source>
</evidence>
<comment type="subcellular location">
    <subcellularLocation>
        <location evidence="2">Cell membrane</location>
        <topology evidence="2">Multi-pass membrane protein</topology>
    </subcellularLocation>
</comment>
<organism evidence="20 21">
    <name type="scientific">Heyndrickxia oleronia</name>
    <dbReference type="NCBI Taxonomy" id="38875"/>
    <lineage>
        <taxon>Bacteria</taxon>
        <taxon>Bacillati</taxon>
        <taxon>Bacillota</taxon>
        <taxon>Bacilli</taxon>
        <taxon>Bacillales</taxon>
        <taxon>Bacillaceae</taxon>
        <taxon>Heyndrickxia</taxon>
    </lineage>
</organism>
<dbReference type="GO" id="GO:0005886">
    <property type="term" value="C:plasma membrane"/>
    <property type="evidence" value="ECO:0007669"/>
    <property type="project" value="UniProtKB-SubCell"/>
</dbReference>
<dbReference type="CDD" id="cd06225">
    <property type="entry name" value="HAMP"/>
    <property type="match status" value="1"/>
</dbReference>
<comment type="catalytic activity">
    <reaction evidence="1">
        <text>ATP + protein L-histidine = ADP + protein N-phospho-L-histidine.</text>
        <dbReference type="EC" id="2.7.13.3"/>
    </reaction>
</comment>
<feature type="domain" description="HAMP" evidence="19">
    <location>
        <begin position="185"/>
        <end position="237"/>
    </location>
</feature>
<dbReference type="Pfam" id="PF00672">
    <property type="entry name" value="HAMP"/>
    <property type="match status" value="1"/>
</dbReference>
<dbReference type="RefSeq" id="WP_078110389.1">
    <property type="nucleotide sequence ID" value="NZ_CP065424.1"/>
</dbReference>
<feature type="transmembrane region" description="Helical" evidence="17">
    <location>
        <begin position="163"/>
        <end position="188"/>
    </location>
</feature>
<evidence type="ECO:0000256" key="13">
    <source>
        <dbReference type="ARBA" id="ARBA00023026"/>
    </source>
</evidence>
<evidence type="ECO:0000256" key="17">
    <source>
        <dbReference type="SAM" id="Phobius"/>
    </source>
</evidence>
<keyword evidence="4" id="KW-1003">Cell membrane</keyword>
<dbReference type="SUPFAM" id="SSF47384">
    <property type="entry name" value="Homodimeric domain of signal transducing histidine kinase"/>
    <property type="match status" value="1"/>
</dbReference>
<dbReference type="AlphaFoldDB" id="A0A8E2IBI1"/>
<keyword evidence="12" id="KW-0902">Two-component regulatory system</keyword>
<dbReference type="InterPro" id="IPR036890">
    <property type="entry name" value="HATPase_C_sf"/>
</dbReference>
<feature type="transmembrane region" description="Helical" evidence="17">
    <location>
        <begin position="6"/>
        <end position="26"/>
    </location>
</feature>
<evidence type="ECO:0000256" key="15">
    <source>
        <dbReference type="ARBA" id="ARBA00037219"/>
    </source>
</evidence>
<evidence type="ECO:0000256" key="1">
    <source>
        <dbReference type="ARBA" id="ARBA00000085"/>
    </source>
</evidence>
<feature type="domain" description="Histidine kinase" evidence="18">
    <location>
        <begin position="245"/>
        <end position="460"/>
    </location>
</feature>
<evidence type="ECO:0000256" key="5">
    <source>
        <dbReference type="ARBA" id="ARBA00022553"/>
    </source>
</evidence>
<keyword evidence="7 17" id="KW-0812">Transmembrane</keyword>
<dbReference type="InterPro" id="IPR003661">
    <property type="entry name" value="HisK_dim/P_dom"/>
</dbReference>
<dbReference type="CDD" id="cd00082">
    <property type="entry name" value="HisKA"/>
    <property type="match status" value="1"/>
</dbReference>
<dbReference type="EMBL" id="MTLA01000149">
    <property type="protein sequence ID" value="OOP67910.1"/>
    <property type="molecule type" value="Genomic_DNA"/>
</dbReference>
<dbReference type="InterPro" id="IPR005467">
    <property type="entry name" value="His_kinase_dom"/>
</dbReference>
<dbReference type="GO" id="GO:0005524">
    <property type="term" value="F:ATP binding"/>
    <property type="evidence" value="ECO:0007669"/>
    <property type="project" value="UniProtKB-KW"/>
</dbReference>
<dbReference type="Gene3D" id="1.10.287.130">
    <property type="match status" value="1"/>
</dbReference>
<evidence type="ECO:0000256" key="3">
    <source>
        <dbReference type="ARBA" id="ARBA00012438"/>
    </source>
</evidence>
<keyword evidence="11 17" id="KW-1133">Transmembrane helix</keyword>
<dbReference type="Pfam" id="PF00512">
    <property type="entry name" value="HisKA"/>
    <property type="match status" value="1"/>
</dbReference>
<dbReference type="InterPro" id="IPR003594">
    <property type="entry name" value="HATPase_dom"/>
</dbReference>
<comment type="function">
    <text evidence="15">Member of the two-component regulatory system HssS/HssR involved in intracellular heme homeostasis and tempering of staphylococcal virulence. HssS functions as a heme sensor histidine kinase which is autophosphorylated at a histidine residue and transfers its phosphate group to an aspartate residue of HssR. HssR/HssS activates the expression of hrtAB, an efflux pump, in response to extracellular heme, hemin, hemoglobin or blood.</text>
</comment>
<keyword evidence="14 17" id="KW-0472">Membrane</keyword>
<dbReference type="EC" id="2.7.13.3" evidence="3"/>
<evidence type="ECO:0000256" key="4">
    <source>
        <dbReference type="ARBA" id="ARBA00022475"/>
    </source>
</evidence>
<dbReference type="Proteomes" id="UP000189761">
    <property type="component" value="Unassembled WGS sequence"/>
</dbReference>
<dbReference type="SMART" id="SM00388">
    <property type="entry name" value="HisKA"/>
    <property type="match status" value="1"/>
</dbReference>
<evidence type="ECO:0000259" key="19">
    <source>
        <dbReference type="PROSITE" id="PS50885"/>
    </source>
</evidence>
<dbReference type="FunFam" id="1.10.287.130:FF:000001">
    <property type="entry name" value="Two-component sensor histidine kinase"/>
    <property type="match status" value="1"/>
</dbReference>
<evidence type="ECO:0000313" key="21">
    <source>
        <dbReference type="Proteomes" id="UP000189761"/>
    </source>
</evidence>
<dbReference type="Pfam" id="PF02518">
    <property type="entry name" value="HATPase_c"/>
    <property type="match status" value="1"/>
</dbReference>
<dbReference type="CDD" id="cd00075">
    <property type="entry name" value="HATPase"/>
    <property type="match status" value="1"/>
</dbReference>
<evidence type="ECO:0000256" key="16">
    <source>
        <dbReference type="ARBA" id="ARBA00040841"/>
    </source>
</evidence>
<name>A0A8E2IBI1_9BACI</name>
<evidence type="ECO:0000256" key="6">
    <source>
        <dbReference type="ARBA" id="ARBA00022679"/>
    </source>
</evidence>
<dbReference type="PANTHER" id="PTHR45528:SF11">
    <property type="entry name" value="HISTIDINE KINASE"/>
    <property type="match status" value="1"/>
</dbReference>
<dbReference type="PROSITE" id="PS50885">
    <property type="entry name" value="HAMP"/>
    <property type="match status" value="1"/>
</dbReference>
<keyword evidence="6" id="KW-0808">Transferase</keyword>
<proteinExistence type="predicted"/>
<dbReference type="InterPro" id="IPR036097">
    <property type="entry name" value="HisK_dim/P_sf"/>
</dbReference>
<dbReference type="SUPFAM" id="SSF158472">
    <property type="entry name" value="HAMP domain-like"/>
    <property type="match status" value="1"/>
</dbReference>
<dbReference type="Gene3D" id="3.30.565.10">
    <property type="entry name" value="Histidine kinase-like ATPase, C-terminal domain"/>
    <property type="match status" value="1"/>
</dbReference>
<sequence length="461" mass="52736">MKTLYLRIVVTTIVVMIFSSLLSFFLSNAYYHFYLKPHNDEKVTRMAKDIQSYYQNHSSIDINQYLSHISQLGYQMYLVASDGNGTFYGGDFRKKELDQYIIQDVVSGKTYHGINQFPSKLFVTGFFDNVLKNTIGVPVIVDGAPHALFIRPNLEVQFGEMRIFFAILLAVTILLSVIFVVISTRYIVKPISKLTEATKKIAKGNYNIQLQVHRRDEIGQLASHFSSMTKSLEQLEAMRQEFVSNVSHEIQSPLASIQGFSQTLQLETITEEKRKHYLSIIEDESRRLSQLSKQLLTLASLDKEEGIVEKDRFDLSQQIKQVLFMTEWSWREKDIAIDMELPSVFIHADQKLLQQAWTNLITNSIKFSETGGTISINIRSDNEKCYIEISDTGIGISKEDLPHIFQRFYKADKSRIRKEGSSGLGLAITKKIIELHDGKIHVESMLGRGTTFFIELPLTSN</sequence>
<dbReference type="Gene3D" id="6.10.340.10">
    <property type="match status" value="1"/>
</dbReference>
<dbReference type="SMART" id="SM00387">
    <property type="entry name" value="HATPase_c"/>
    <property type="match status" value="1"/>
</dbReference>
<dbReference type="SUPFAM" id="SSF55874">
    <property type="entry name" value="ATPase domain of HSP90 chaperone/DNA topoisomerase II/histidine kinase"/>
    <property type="match status" value="1"/>
</dbReference>
<keyword evidence="8" id="KW-0547">Nucleotide-binding</keyword>
<dbReference type="PRINTS" id="PR00344">
    <property type="entry name" value="BCTRLSENSOR"/>
</dbReference>
<dbReference type="InterPro" id="IPR003660">
    <property type="entry name" value="HAMP_dom"/>
</dbReference>
<dbReference type="SMART" id="SM00304">
    <property type="entry name" value="HAMP"/>
    <property type="match status" value="1"/>
</dbReference>
<evidence type="ECO:0000256" key="14">
    <source>
        <dbReference type="ARBA" id="ARBA00023136"/>
    </source>
</evidence>
<accession>A0A8E2IBI1</accession>
<evidence type="ECO:0000256" key="9">
    <source>
        <dbReference type="ARBA" id="ARBA00022777"/>
    </source>
</evidence>
<keyword evidence="21" id="KW-1185">Reference proteome</keyword>
<evidence type="ECO:0000256" key="2">
    <source>
        <dbReference type="ARBA" id="ARBA00004651"/>
    </source>
</evidence>
<keyword evidence="10" id="KW-0067">ATP-binding</keyword>
<dbReference type="FunFam" id="3.30.565.10:FF:000006">
    <property type="entry name" value="Sensor histidine kinase WalK"/>
    <property type="match status" value="1"/>
</dbReference>
<evidence type="ECO:0000256" key="12">
    <source>
        <dbReference type="ARBA" id="ARBA00023012"/>
    </source>
</evidence>
<dbReference type="PANTHER" id="PTHR45528">
    <property type="entry name" value="SENSOR HISTIDINE KINASE CPXA"/>
    <property type="match status" value="1"/>
</dbReference>
<keyword evidence="5" id="KW-0597">Phosphoprotein</keyword>
<protein>
    <recommendedName>
        <fullName evidence="16">Heme sensor protein HssS</fullName>
        <ecNumber evidence="3">2.7.13.3</ecNumber>
    </recommendedName>
</protein>
<keyword evidence="13" id="KW-0843">Virulence</keyword>
<evidence type="ECO:0000256" key="7">
    <source>
        <dbReference type="ARBA" id="ARBA00022692"/>
    </source>
</evidence>
<comment type="caution">
    <text evidence="20">The sequence shown here is derived from an EMBL/GenBank/DDBJ whole genome shotgun (WGS) entry which is preliminary data.</text>
</comment>
<gene>
    <name evidence="20" type="ORF">BWZ43_13375</name>
</gene>
<dbReference type="InterPro" id="IPR050398">
    <property type="entry name" value="HssS/ArlS-like"/>
</dbReference>